<dbReference type="AlphaFoldDB" id="A0A512IBY7"/>
<keyword evidence="3" id="KW-1185">Reference proteome</keyword>
<dbReference type="STRING" id="388357.GCA_001580365_01515"/>
<evidence type="ECO:0000313" key="2">
    <source>
        <dbReference type="EMBL" id="GEO95215.1"/>
    </source>
</evidence>
<evidence type="ECO:0000256" key="1">
    <source>
        <dbReference type="SAM" id="MobiDB-lite"/>
    </source>
</evidence>
<gene>
    <name evidence="2" type="ORF">KTU01_13380</name>
</gene>
<organism evidence="2 3">
    <name type="scientific">Kocuria turfanensis</name>
    <dbReference type="NCBI Taxonomy" id="388357"/>
    <lineage>
        <taxon>Bacteria</taxon>
        <taxon>Bacillati</taxon>
        <taxon>Actinomycetota</taxon>
        <taxon>Actinomycetes</taxon>
        <taxon>Micrococcales</taxon>
        <taxon>Micrococcaceae</taxon>
        <taxon>Kocuria</taxon>
    </lineage>
</organism>
<protein>
    <submittedName>
        <fullName evidence="2">Uncharacterized protein</fullName>
    </submittedName>
</protein>
<feature type="compositionally biased region" description="Polar residues" evidence="1">
    <location>
        <begin position="28"/>
        <end position="42"/>
    </location>
</feature>
<reference evidence="2 3" key="1">
    <citation type="submission" date="2019-07" db="EMBL/GenBank/DDBJ databases">
        <title>Whole genome shotgun sequence of Kocuria turfanensis NBRC 107627.</title>
        <authorList>
            <person name="Hosoyama A."/>
            <person name="Uohara A."/>
            <person name="Ohji S."/>
            <person name="Ichikawa N."/>
        </authorList>
    </citation>
    <scope>NUCLEOTIDE SEQUENCE [LARGE SCALE GENOMIC DNA]</scope>
    <source>
        <strain evidence="2 3">NBRC 107627</strain>
    </source>
</reference>
<feature type="region of interest" description="Disordered" evidence="1">
    <location>
        <begin position="1"/>
        <end position="42"/>
    </location>
</feature>
<dbReference type="Proteomes" id="UP000321103">
    <property type="component" value="Unassembled WGS sequence"/>
</dbReference>
<proteinExistence type="predicted"/>
<evidence type="ECO:0000313" key="3">
    <source>
        <dbReference type="Proteomes" id="UP000321103"/>
    </source>
</evidence>
<comment type="caution">
    <text evidence="2">The sequence shown here is derived from an EMBL/GenBank/DDBJ whole genome shotgun (WGS) entry which is preliminary data.</text>
</comment>
<sequence length="167" mass="17841">MSRSPQDMKTAPVHVAKQNTGAAAPAATNEQGHVNSTTHSTAEYTPMGRAPGHEMTPEAVEDIAIRRIFDGDPLALACHRLGLESRAQPQPMRLHPEDVDLIAQQVVVLLSLGQESVQTARAAQKGAGRYTGTALGDRANTDRTNDPYPTHTAQELNEIETTRGAAA</sequence>
<accession>A0A512IBY7</accession>
<name>A0A512IBY7_9MICC</name>
<dbReference type="RefSeq" id="WP_147017495.1">
    <property type="nucleotide sequence ID" value="NZ_BJZS01000033.1"/>
</dbReference>
<feature type="region of interest" description="Disordered" evidence="1">
    <location>
        <begin position="123"/>
        <end position="167"/>
    </location>
</feature>
<dbReference type="EMBL" id="BJZS01000033">
    <property type="protein sequence ID" value="GEO95215.1"/>
    <property type="molecule type" value="Genomic_DNA"/>
</dbReference>